<feature type="region of interest" description="Disordered" evidence="1">
    <location>
        <begin position="413"/>
        <end position="498"/>
    </location>
</feature>
<accession>A0A2H1BRZ5</accession>
<feature type="compositionally biased region" description="Low complexity" evidence="1">
    <location>
        <begin position="437"/>
        <end position="459"/>
    </location>
</feature>
<name>A0A2H1BRZ5_FASHE</name>
<feature type="compositionally biased region" description="Polar residues" evidence="1">
    <location>
        <begin position="460"/>
        <end position="479"/>
    </location>
</feature>
<dbReference type="Proteomes" id="UP000230066">
    <property type="component" value="Unassembled WGS sequence"/>
</dbReference>
<evidence type="ECO:0000313" key="2">
    <source>
        <dbReference type="EMBL" id="THD18304.1"/>
    </source>
</evidence>
<evidence type="ECO:0000313" key="3">
    <source>
        <dbReference type="Proteomes" id="UP000230066"/>
    </source>
</evidence>
<keyword evidence="3" id="KW-1185">Reference proteome</keyword>
<gene>
    <name evidence="2" type="ORF">D915_009661</name>
</gene>
<feature type="compositionally biased region" description="Basic and acidic residues" evidence="1">
    <location>
        <begin position="480"/>
        <end position="492"/>
    </location>
</feature>
<sequence length="515" mass="56704">MPIQDVDSGVASEEEFHSLADVTCNCELCHARLYVSTKQSIEDDCSSLLDQSDAFHLLPSPKSVTPNSPSYNVSVLYPWACQMPLYADMTPFSCNAYGKCVCPPGTKVLTDSAPTPNSMYDLSYRSAIGPLPFEQELDSGNAANAPQVYISKDCVLHIRLSTYVSFERSVSAYRLINYRNNSALALNESGEYGYAYHYNCRGLINMHHGKLSITFDKDRQVLLRSEKPSFVKKEMEFYRLTSHHWTACRPVSMDTFDRDRTPEILKKTGVEKSVDDAKLRELVNSSAVHKEGCGLVIYLGDAKIEQKVNGDVVLSWFYEDRANSLIVSPLSGSFSLSTKNLEIMATPKADIYIAFADFFVHVGSQQMTVSSGAVAGRCNYAKSHPCLLKLNSTTVDSQTVDMRQYCAYSQSMTQNNPVTTNSGNPHHHRRPTPVVTSSPNATNGAPANSASNTSASPGNVMTTSKVITSPISQSSSTENPTDKKEEPTKSAEDEQTVVDAVARVEIPVRNVRDQI</sequence>
<organism evidence="2 3">
    <name type="scientific">Fasciola hepatica</name>
    <name type="common">Liver fluke</name>
    <dbReference type="NCBI Taxonomy" id="6192"/>
    <lineage>
        <taxon>Eukaryota</taxon>
        <taxon>Metazoa</taxon>
        <taxon>Spiralia</taxon>
        <taxon>Lophotrochozoa</taxon>
        <taxon>Platyhelminthes</taxon>
        <taxon>Trematoda</taxon>
        <taxon>Digenea</taxon>
        <taxon>Plagiorchiida</taxon>
        <taxon>Echinostomata</taxon>
        <taxon>Echinostomatoidea</taxon>
        <taxon>Fasciolidae</taxon>
        <taxon>Fasciola</taxon>
    </lineage>
</organism>
<proteinExistence type="predicted"/>
<protein>
    <submittedName>
        <fullName evidence="2">Uncharacterized protein</fullName>
    </submittedName>
</protein>
<dbReference type="AlphaFoldDB" id="A0A2H1BRZ5"/>
<evidence type="ECO:0000256" key="1">
    <source>
        <dbReference type="SAM" id="MobiDB-lite"/>
    </source>
</evidence>
<feature type="compositionally biased region" description="Polar residues" evidence="1">
    <location>
        <begin position="413"/>
        <end position="424"/>
    </location>
</feature>
<dbReference type="EMBL" id="JXXN02015047">
    <property type="protein sequence ID" value="THD18304.1"/>
    <property type="molecule type" value="Genomic_DNA"/>
</dbReference>
<reference evidence="2" key="1">
    <citation type="submission" date="2019-03" db="EMBL/GenBank/DDBJ databases">
        <title>Improved annotation for the trematode Fasciola hepatica.</title>
        <authorList>
            <person name="Choi Y.-J."/>
            <person name="Martin J."/>
            <person name="Mitreva M."/>
        </authorList>
    </citation>
    <scope>NUCLEOTIDE SEQUENCE [LARGE SCALE GENOMIC DNA]</scope>
</reference>
<comment type="caution">
    <text evidence="2">The sequence shown here is derived from an EMBL/GenBank/DDBJ whole genome shotgun (WGS) entry which is preliminary data.</text>
</comment>